<keyword evidence="2" id="KW-1185">Reference proteome</keyword>
<dbReference type="RefSeq" id="WP_158219037.1">
    <property type="nucleotide sequence ID" value="NZ_BJUN01000001.1"/>
</dbReference>
<evidence type="ECO:0000313" key="2">
    <source>
        <dbReference type="Proteomes" id="UP000321051"/>
    </source>
</evidence>
<evidence type="ECO:0000313" key="1">
    <source>
        <dbReference type="EMBL" id="GEK57158.1"/>
    </source>
</evidence>
<dbReference type="AlphaFoldDB" id="A0A510Y1H2"/>
<accession>A0A510Y1H2</accession>
<organism evidence="1 2">
    <name type="scientific">Marinococcus halophilus</name>
    <dbReference type="NCBI Taxonomy" id="1371"/>
    <lineage>
        <taxon>Bacteria</taxon>
        <taxon>Bacillati</taxon>
        <taxon>Bacillota</taxon>
        <taxon>Bacilli</taxon>
        <taxon>Bacillales</taxon>
        <taxon>Bacillaceae</taxon>
        <taxon>Marinococcus</taxon>
    </lineage>
</organism>
<comment type="caution">
    <text evidence="1">The sequence shown here is derived from an EMBL/GenBank/DDBJ whole genome shotgun (WGS) entry which is preliminary data.</text>
</comment>
<dbReference type="EMBL" id="BJUN01000001">
    <property type="protein sequence ID" value="GEK57158.1"/>
    <property type="molecule type" value="Genomic_DNA"/>
</dbReference>
<sequence length="49" mass="5394">MKQFVIELRGIEGEKAVQTYVAASKVEAMEKAIEDGALVITEIEERGGR</sequence>
<name>A0A510Y1H2_MARHA</name>
<gene>
    <name evidence="1" type="ORF">MHA01_00630</name>
</gene>
<dbReference type="Proteomes" id="UP000321051">
    <property type="component" value="Unassembled WGS sequence"/>
</dbReference>
<proteinExistence type="predicted"/>
<protein>
    <submittedName>
        <fullName evidence="1">Uncharacterized protein</fullName>
    </submittedName>
</protein>
<reference evidence="1 2" key="1">
    <citation type="submission" date="2019-07" db="EMBL/GenBank/DDBJ databases">
        <title>Whole genome shotgun sequence of Marinococcus halophilus NBRC 102359.</title>
        <authorList>
            <person name="Hosoyama A."/>
            <person name="Uohara A."/>
            <person name="Ohji S."/>
            <person name="Ichikawa N."/>
        </authorList>
    </citation>
    <scope>NUCLEOTIDE SEQUENCE [LARGE SCALE GENOMIC DNA]</scope>
    <source>
        <strain evidence="1 2">NBRC 102359</strain>
    </source>
</reference>